<name>A0ABU5E071_9PROT</name>
<keyword evidence="3" id="KW-1185">Reference proteome</keyword>
<evidence type="ECO:0000313" key="3">
    <source>
        <dbReference type="Proteomes" id="UP001271769"/>
    </source>
</evidence>
<dbReference type="RefSeq" id="WP_320501452.1">
    <property type="nucleotide sequence ID" value="NZ_JAXCLX010000002.1"/>
</dbReference>
<feature type="signal peptide" evidence="1">
    <location>
        <begin position="1"/>
        <end position="25"/>
    </location>
</feature>
<dbReference type="SUPFAM" id="SSF49503">
    <property type="entry name" value="Cupredoxins"/>
    <property type="match status" value="1"/>
</dbReference>
<sequence length="144" mass="15666">MSTYSMRGLWLGAAILVASSLPAFADSTVNVDLTGDAGDKMGMKLDHDSVPAGKVTFVVKNDAMATNHEMVVIKLKHKNDKIPMLKGKHRVDEDKLKSMGEVEDLEPGKTGEMSADLKAGDYLLLCNLKGHYEAGMMSYFTVTK</sequence>
<evidence type="ECO:0000313" key="2">
    <source>
        <dbReference type="EMBL" id="MDY0872984.1"/>
    </source>
</evidence>
<evidence type="ECO:0008006" key="4">
    <source>
        <dbReference type="Google" id="ProtNLM"/>
    </source>
</evidence>
<organism evidence="2 3">
    <name type="scientific">Dongia rigui</name>
    <dbReference type="NCBI Taxonomy" id="940149"/>
    <lineage>
        <taxon>Bacteria</taxon>
        <taxon>Pseudomonadati</taxon>
        <taxon>Pseudomonadota</taxon>
        <taxon>Alphaproteobacteria</taxon>
        <taxon>Rhodospirillales</taxon>
        <taxon>Dongiaceae</taxon>
        <taxon>Dongia</taxon>
    </lineage>
</organism>
<feature type="chain" id="PRO_5045214273" description="Copper resistance protein" evidence="1">
    <location>
        <begin position="26"/>
        <end position="144"/>
    </location>
</feature>
<gene>
    <name evidence="2" type="ORF">SMD31_13665</name>
</gene>
<dbReference type="Gene3D" id="2.60.40.420">
    <property type="entry name" value="Cupredoxins - blue copper proteins"/>
    <property type="match status" value="1"/>
</dbReference>
<reference evidence="2 3" key="1">
    <citation type="journal article" date="2013" name="Antonie Van Leeuwenhoek">
        <title>Dongia rigui sp. nov., isolated from freshwater of a large wetland in Korea.</title>
        <authorList>
            <person name="Baik K.S."/>
            <person name="Hwang Y.M."/>
            <person name="Choi J.S."/>
            <person name="Kwon J."/>
            <person name="Seong C.N."/>
        </authorList>
    </citation>
    <scope>NUCLEOTIDE SEQUENCE [LARGE SCALE GENOMIC DNA]</scope>
    <source>
        <strain evidence="2 3">04SU4-P</strain>
    </source>
</reference>
<protein>
    <recommendedName>
        <fullName evidence="4">Copper resistance protein</fullName>
    </recommendedName>
</protein>
<keyword evidence="1" id="KW-0732">Signal</keyword>
<dbReference type="InterPro" id="IPR008972">
    <property type="entry name" value="Cupredoxin"/>
</dbReference>
<dbReference type="EMBL" id="JAXCLX010000002">
    <property type="protein sequence ID" value="MDY0872984.1"/>
    <property type="molecule type" value="Genomic_DNA"/>
</dbReference>
<evidence type="ECO:0000256" key="1">
    <source>
        <dbReference type="SAM" id="SignalP"/>
    </source>
</evidence>
<accession>A0ABU5E071</accession>
<proteinExistence type="predicted"/>
<dbReference type="Proteomes" id="UP001271769">
    <property type="component" value="Unassembled WGS sequence"/>
</dbReference>
<comment type="caution">
    <text evidence="2">The sequence shown here is derived from an EMBL/GenBank/DDBJ whole genome shotgun (WGS) entry which is preliminary data.</text>
</comment>